<dbReference type="GO" id="GO:0000455">
    <property type="term" value="P:enzyme-directed rRNA pseudouridine synthesis"/>
    <property type="evidence" value="ECO:0007669"/>
    <property type="project" value="TreeGrafter"/>
</dbReference>
<dbReference type="Gene3D" id="3.30.2350.10">
    <property type="entry name" value="Pseudouridine synthase"/>
    <property type="match status" value="1"/>
</dbReference>
<dbReference type="CDD" id="cd00165">
    <property type="entry name" value="S4"/>
    <property type="match status" value="1"/>
</dbReference>
<dbReference type="Proteomes" id="UP000824087">
    <property type="component" value="Unassembled WGS sequence"/>
</dbReference>
<evidence type="ECO:0000256" key="7">
    <source>
        <dbReference type="RuleBase" id="RU362028"/>
    </source>
</evidence>
<dbReference type="FunFam" id="3.30.2350.10:FF:000006">
    <property type="entry name" value="Pseudouridine synthase"/>
    <property type="match status" value="1"/>
</dbReference>
<evidence type="ECO:0000256" key="5">
    <source>
        <dbReference type="PIRSR" id="PIRSR606225-1"/>
    </source>
</evidence>
<dbReference type="InterPro" id="IPR006224">
    <property type="entry name" value="PsdUridine_synth_RluA-like_CS"/>
</dbReference>
<evidence type="ECO:0000256" key="2">
    <source>
        <dbReference type="ARBA" id="ARBA00010876"/>
    </source>
</evidence>
<dbReference type="PROSITE" id="PS50889">
    <property type="entry name" value="S4"/>
    <property type="match status" value="1"/>
</dbReference>
<accession>A0A9D1L3C4</accession>
<dbReference type="PROSITE" id="PS01129">
    <property type="entry name" value="PSI_RLU"/>
    <property type="match status" value="1"/>
</dbReference>
<feature type="domain" description="RNA-binding S4" evidence="8">
    <location>
        <begin position="13"/>
        <end position="72"/>
    </location>
</feature>
<feature type="active site" evidence="5">
    <location>
        <position position="135"/>
    </location>
</feature>
<dbReference type="PANTHER" id="PTHR21600">
    <property type="entry name" value="MITOCHONDRIAL RNA PSEUDOURIDINE SYNTHASE"/>
    <property type="match status" value="1"/>
</dbReference>
<dbReference type="SUPFAM" id="SSF55174">
    <property type="entry name" value="Alpha-L RNA-binding motif"/>
    <property type="match status" value="1"/>
</dbReference>
<dbReference type="InterPro" id="IPR002942">
    <property type="entry name" value="S4_RNA-bd"/>
</dbReference>
<dbReference type="SMART" id="SM00363">
    <property type="entry name" value="S4"/>
    <property type="match status" value="1"/>
</dbReference>
<dbReference type="PANTHER" id="PTHR21600:SF44">
    <property type="entry name" value="RIBOSOMAL LARGE SUBUNIT PSEUDOURIDINE SYNTHASE D"/>
    <property type="match status" value="1"/>
</dbReference>
<comment type="caution">
    <text evidence="9">The sequence shown here is derived from an EMBL/GenBank/DDBJ whole genome shotgun (WGS) entry which is preliminary data.</text>
</comment>
<organism evidence="9 10">
    <name type="scientific">Candidatus Fimihabitans intestinipullorum</name>
    <dbReference type="NCBI Taxonomy" id="2840820"/>
    <lineage>
        <taxon>Bacteria</taxon>
        <taxon>Bacillati</taxon>
        <taxon>Mycoplasmatota</taxon>
        <taxon>Mycoplasmatota incertae sedis</taxon>
        <taxon>Candidatus Fimihabitans</taxon>
    </lineage>
</organism>
<evidence type="ECO:0000256" key="6">
    <source>
        <dbReference type="PROSITE-ProRule" id="PRU00182"/>
    </source>
</evidence>
<dbReference type="InterPro" id="IPR020103">
    <property type="entry name" value="PsdUridine_synth_cat_dom_sf"/>
</dbReference>
<dbReference type="CDD" id="cd02869">
    <property type="entry name" value="PseudoU_synth_RluA_like"/>
    <property type="match status" value="1"/>
</dbReference>
<dbReference type="EMBL" id="DVML01000020">
    <property type="protein sequence ID" value="HIU22580.1"/>
    <property type="molecule type" value="Genomic_DNA"/>
</dbReference>
<protein>
    <recommendedName>
        <fullName evidence="7">Pseudouridine synthase</fullName>
        <ecNumber evidence="7">5.4.99.-</ecNumber>
    </recommendedName>
</protein>
<dbReference type="NCBIfam" id="TIGR00005">
    <property type="entry name" value="rluA_subfam"/>
    <property type="match status" value="1"/>
</dbReference>
<proteinExistence type="inferred from homology"/>
<evidence type="ECO:0000256" key="4">
    <source>
        <dbReference type="ARBA" id="ARBA00023235"/>
    </source>
</evidence>
<dbReference type="InterPro" id="IPR050188">
    <property type="entry name" value="RluA_PseudoU_synthase"/>
</dbReference>
<evidence type="ECO:0000256" key="1">
    <source>
        <dbReference type="ARBA" id="ARBA00000073"/>
    </source>
</evidence>
<dbReference type="SUPFAM" id="SSF55120">
    <property type="entry name" value="Pseudouridine synthase"/>
    <property type="match status" value="1"/>
</dbReference>
<dbReference type="Pfam" id="PF00849">
    <property type="entry name" value="PseudoU_synth_2"/>
    <property type="match status" value="1"/>
</dbReference>
<evidence type="ECO:0000313" key="10">
    <source>
        <dbReference type="Proteomes" id="UP000824087"/>
    </source>
</evidence>
<dbReference type="GO" id="GO:0003723">
    <property type="term" value="F:RNA binding"/>
    <property type="evidence" value="ECO:0007669"/>
    <property type="project" value="UniProtKB-KW"/>
</dbReference>
<gene>
    <name evidence="9" type="ORF">IAD49_03255</name>
</gene>
<dbReference type="Gene3D" id="3.10.290.10">
    <property type="entry name" value="RNA-binding S4 domain"/>
    <property type="match status" value="1"/>
</dbReference>
<comment type="function">
    <text evidence="7">Responsible for synthesis of pseudouridine from uracil.</text>
</comment>
<dbReference type="Pfam" id="PF01479">
    <property type="entry name" value="S4"/>
    <property type="match status" value="1"/>
</dbReference>
<reference evidence="9" key="1">
    <citation type="submission" date="2020-10" db="EMBL/GenBank/DDBJ databases">
        <authorList>
            <person name="Gilroy R."/>
        </authorList>
    </citation>
    <scope>NUCLEOTIDE SEQUENCE</scope>
    <source>
        <strain evidence="9">CHK197-8231</strain>
    </source>
</reference>
<dbReference type="AlphaFoldDB" id="A0A9D1L3C4"/>
<keyword evidence="4 7" id="KW-0413">Isomerase</keyword>
<dbReference type="InterPro" id="IPR006145">
    <property type="entry name" value="PsdUridine_synth_RsuA/RluA"/>
</dbReference>
<comment type="catalytic activity">
    <reaction evidence="1 7">
        <text>a uridine in RNA = a pseudouridine in RNA</text>
        <dbReference type="Rhea" id="RHEA:48348"/>
        <dbReference type="Rhea" id="RHEA-COMP:12068"/>
        <dbReference type="Rhea" id="RHEA-COMP:12069"/>
        <dbReference type="ChEBI" id="CHEBI:65314"/>
        <dbReference type="ChEBI" id="CHEBI:65315"/>
    </reaction>
</comment>
<reference evidence="9" key="2">
    <citation type="journal article" date="2021" name="PeerJ">
        <title>Extensive microbial diversity within the chicken gut microbiome revealed by metagenomics and culture.</title>
        <authorList>
            <person name="Gilroy R."/>
            <person name="Ravi A."/>
            <person name="Getino M."/>
            <person name="Pursley I."/>
            <person name="Horton D.L."/>
            <person name="Alikhan N.F."/>
            <person name="Baker D."/>
            <person name="Gharbi K."/>
            <person name="Hall N."/>
            <person name="Watson M."/>
            <person name="Adriaenssens E.M."/>
            <person name="Foster-Nyarko E."/>
            <person name="Jarju S."/>
            <person name="Secka A."/>
            <person name="Antonio M."/>
            <person name="Oren A."/>
            <person name="Chaudhuri R.R."/>
            <person name="La Ragione R."/>
            <person name="Hildebrand F."/>
            <person name="Pallen M.J."/>
        </authorList>
    </citation>
    <scope>NUCLEOTIDE SEQUENCE</scope>
    <source>
        <strain evidence="9">CHK197-8231</strain>
    </source>
</reference>
<dbReference type="GO" id="GO:0120159">
    <property type="term" value="F:rRNA pseudouridine synthase activity"/>
    <property type="evidence" value="ECO:0007669"/>
    <property type="project" value="UniProtKB-ARBA"/>
</dbReference>
<evidence type="ECO:0000259" key="8">
    <source>
        <dbReference type="SMART" id="SM00363"/>
    </source>
</evidence>
<sequence>MGQTIIVKEDHPERIDHDMMRELNLSRSVVQKMIQTNKILVNQKPIKNSYRLKKGDVVTIEEYVPEEMKAEPEKMDLDIIYEDDDVIVVNKPNGMVVHPAVGNPHGTLVNGLLYHSKELSDVNGEFRPGIVHRIDADTTGLLMVAKNNRAHEVLARQLEEKSTYRKYIALVWGVIPHDTGEIDAPIGRDVKDRKKMAVTATNSKDAVTHFKVLKRYKDATLVELQLETGRTHQIRVHMNYIGHPVVNDPVYGKRKKFDDSGQCLHAAALGFRHPKTGEYMEFESELPECFTNILKHFEES</sequence>
<dbReference type="InterPro" id="IPR036986">
    <property type="entry name" value="S4_RNA-bd_sf"/>
</dbReference>
<name>A0A9D1L3C4_9BACT</name>
<dbReference type="EC" id="5.4.99.-" evidence="7"/>
<evidence type="ECO:0000256" key="3">
    <source>
        <dbReference type="ARBA" id="ARBA00022884"/>
    </source>
</evidence>
<evidence type="ECO:0000313" key="9">
    <source>
        <dbReference type="EMBL" id="HIU22580.1"/>
    </source>
</evidence>
<keyword evidence="3 6" id="KW-0694">RNA-binding</keyword>
<comment type="similarity">
    <text evidence="2 7">Belongs to the pseudouridine synthase RluA family.</text>
</comment>
<dbReference type="InterPro" id="IPR006225">
    <property type="entry name" value="PsdUridine_synth_RluC/D"/>
</dbReference>